<dbReference type="SUPFAM" id="SSF69593">
    <property type="entry name" value="Glycerol-3-phosphate (1)-acyltransferase"/>
    <property type="match status" value="1"/>
</dbReference>
<evidence type="ECO:0000313" key="7">
    <source>
        <dbReference type="Proteomes" id="UP001517376"/>
    </source>
</evidence>
<gene>
    <name evidence="6" type="ORF">GU920_05720</name>
</gene>
<keyword evidence="4" id="KW-0812">Transmembrane</keyword>
<comment type="caution">
    <text evidence="6">The sequence shown here is derived from an EMBL/GenBank/DDBJ whole genome shotgun (WGS) entry which is preliminary data.</text>
</comment>
<accession>A0ABW9Y580</accession>
<keyword evidence="3 6" id="KW-0012">Acyltransferase</keyword>
<dbReference type="PANTHER" id="PTHR10434:SF11">
    <property type="entry name" value="1-ACYL-SN-GLYCEROL-3-PHOSPHATE ACYLTRANSFERASE"/>
    <property type="match status" value="1"/>
</dbReference>
<dbReference type="SMART" id="SM00563">
    <property type="entry name" value="PlsC"/>
    <property type="match status" value="1"/>
</dbReference>
<dbReference type="RefSeq" id="WP_161765972.1">
    <property type="nucleotide sequence ID" value="NZ_JAAATW010000001.1"/>
</dbReference>
<keyword evidence="4" id="KW-0472">Membrane</keyword>
<name>A0ABW9Y580_9RHOB</name>
<feature type="domain" description="Phospholipid/glycerol acyltransferase" evidence="5">
    <location>
        <begin position="73"/>
        <end position="187"/>
    </location>
</feature>
<keyword evidence="2" id="KW-0808">Transferase</keyword>
<dbReference type="CDD" id="cd07989">
    <property type="entry name" value="LPLAT_AGPAT-like"/>
    <property type="match status" value="1"/>
</dbReference>
<keyword evidence="4" id="KW-1133">Transmembrane helix</keyword>
<dbReference type="Pfam" id="PF01553">
    <property type="entry name" value="Acyltransferase"/>
    <property type="match status" value="1"/>
</dbReference>
<sequence length="246" mass="26992">MIYALRWLMSLLFIIQMYLAMVVLAIVFAPYAIASRKGAWAGIHTYCNWVRLSARWMVGLRSEVRGPVPTGEVMIASKHQSFFDIILICSVVPRPKFIMKKELKWAPILGFYAWRIGCIPVDRGKKGRAIAEMKKAVAAGAAIPGQLIIYPQGTRVAPGATPPYKVGSGLLYQQLAQPCIPAATNVGVFWPRHGIYRKPGLAVVEFLPAIPPGRPVADFMTELERVIEGASNRLMADAGFAVARAA</sequence>
<keyword evidence="7" id="KW-1185">Reference proteome</keyword>
<evidence type="ECO:0000313" key="6">
    <source>
        <dbReference type="EMBL" id="NBE07024.1"/>
    </source>
</evidence>
<dbReference type="EMBL" id="JAAATW010000001">
    <property type="protein sequence ID" value="NBE07024.1"/>
    <property type="molecule type" value="Genomic_DNA"/>
</dbReference>
<evidence type="ECO:0000256" key="4">
    <source>
        <dbReference type="SAM" id="Phobius"/>
    </source>
</evidence>
<evidence type="ECO:0000256" key="3">
    <source>
        <dbReference type="ARBA" id="ARBA00023315"/>
    </source>
</evidence>
<feature type="transmembrane region" description="Helical" evidence="4">
    <location>
        <begin position="7"/>
        <end position="33"/>
    </location>
</feature>
<comment type="pathway">
    <text evidence="1">Lipid metabolism.</text>
</comment>
<reference evidence="7" key="1">
    <citation type="submission" date="2020-01" db="EMBL/GenBank/DDBJ databases">
        <title>Sphingomonas sp. strain CSW-10.</title>
        <authorList>
            <person name="Chen W.-M."/>
        </authorList>
    </citation>
    <scope>NUCLEOTIDE SEQUENCE [LARGE SCALE GENOMIC DNA]</scope>
    <source>
        <strain evidence="7">CCP-1</strain>
    </source>
</reference>
<dbReference type="PANTHER" id="PTHR10434">
    <property type="entry name" value="1-ACYL-SN-GLYCEROL-3-PHOSPHATE ACYLTRANSFERASE"/>
    <property type="match status" value="1"/>
</dbReference>
<evidence type="ECO:0000259" key="5">
    <source>
        <dbReference type="SMART" id="SM00563"/>
    </source>
</evidence>
<organism evidence="6 7">
    <name type="scientific">Paragemmobacter ruber</name>
    <dbReference type="NCBI Taxonomy" id="1985673"/>
    <lineage>
        <taxon>Bacteria</taxon>
        <taxon>Pseudomonadati</taxon>
        <taxon>Pseudomonadota</taxon>
        <taxon>Alphaproteobacteria</taxon>
        <taxon>Rhodobacterales</taxon>
        <taxon>Paracoccaceae</taxon>
        <taxon>Paragemmobacter</taxon>
    </lineage>
</organism>
<protein>
    <submittedName>
        <fullName evidence="6">1-acyl-sn-glycerol-3-phosphate acyltransferase</fullName>
    </submittedName>
</protein>
<dbReference type="GO" id="GO:0016746">
    <property type="term" value="F:acyltransferase activity"/>
    <property type="evidence" value="ECO:0007669"/>
    <property type="project" value="UniProtKB-KW"/>
</dbReference>
<dbReference type="InterPro" id="IPR002123">
    <property type="entry name" value="Plipid/glycerol_acylTrfase"/>
</dbReference>
<dbReference type="Proteomes" id="UP001517376">
    <property type="component" value="Unassembled WGS sequence"/>
</dbReference>
<evidence type="ECO:0000256" key="1">
    <source>
        <dbReference type="ARBA" id="ARBA00005189"/>
    </source>
</evidence>
<evidence type="ECO:0000256" key="2">
    <source>
        <dbReference type="ARBA" id="ARBA00022679"/>
    </source>
</evidence>
<proteinExistence type="predicted"/>